<dbReference type="Proteomes" id="UP000830719">
    <property type="component" value="Segment"/>
</dbReference>
<name>A0AAF1DB28_9ABAC</name>
<organism evidence="1 2">
    <name type="scientific">Rachiplusia nu nucleopolyhedrovirus</name>
    <dbReference type="NCBI Taxonomy" id="2605775"/>
    <lineage>
        <taxon>Viruses</taxon>
        <taxon>Viruses incertae sedis</taxon>
        <taxon>Naldaviricetes</taxon>
        <taxon>Lefavirales</taxon>
        <taxon>Baculoviridae</taxon>
        <taxon>Alphabaculovirus</taxon>
        <taxon>Alphabaculovirus ranus</taxon>
    </lineage>
</organism>
<keyword evidence="2" id="KW-1185">Reference proteome</keyword>
<dbReference type="KEGG" id="vg:80538015"/>
<dbReference type="RefSeq" id="YP_010799629.1">
    <property type="nucleotide sequence ID" value="NC_076682.1"/>
</dbReference>
<protein>
    <submittedName>
        <fullName evidence="1">VP-1054</fullName>
    </submittedName>
</protein>
<evidence type="ECO:0000313" key="2">
    <source>
        <dbReference type="Proteomes" id="UP000830719"/>
    </source>
</evidence>
<dbReference type="GeneID" id="80538015"/>
<evidence type="ECO:0000313" key="1">
    <source>
        <dbReference type="EMBL" id="QEI03596.1"/>
    </source>
</evidence>
<accession>A0AAF1DB28</accession>
<dbReference type="InterPro" id="IPR008416">
    <property type="entry name" value="Baculo_VP1054"/>
</dbReference>
<gene>
    <name evidence="1" type="primary">vp-1054</name>
</gene>
<dbReference type="EMBL" id="MK419956">
    <property type="protein sequence ID" value="QEI03596.1"/>
    <property type="molecule type" value="Genomic_DNA"/>
</dbReference>
<dbReference type="Pfam" id="PF05789">
    <property type="entry name" value="Baculo_VP1054"/>
    <property type="match status" value="1"/>
</dbReference>
<sequence>MSSTNVVRLNQCVSEKLVLFKPIKIHKTQCRIHPLRANCRVIKLYDETTNTYCQNHLTLMDIYFINYNTKPYYMCLVDQTRNEDLRGIYANGKEMYAYVHLGTLDKEEKFFTIDEAGEYSMVCLQTVLKTLLDCLARCQDKYILMVDEPQIDLVYSIYRTIILPQRMWTIWQTEKVPSNNDVDIFSVPLTDDAKESQIIYRSFLMYNTILTMMLKQRNPFNESSKNISVTLRNLGKCPNNKERVKCCDLSYGGTAPDHIMCPPREMIKKIFHYAKWARTPNNYRRYFELITTSPVSQRMYRPNESASTNNSRMLIVLDWYNFIEDFRAYFGIVSH</sequence>
<reference evidence="1" key="1">
    <citation type="submission" date="2019-01" db="EMBL/GenBank/DDBJ databases">
        <authorList>
            <person name="Trentin L.B."/>
            <person name="Santos E.R."/>
            <person name="Silva L.A."/>
            <person name="Sosa-Gomez D.R."/>
            <person name="Ribeiro B.M."/>
            <person name="Ardisson-Araujo D.M.P."/>
        </authorList>
    </citation>
    <scope>NUCLEOTIDE SEQUENCE</scope>
    <source>
        <strain evidence="1">VPN54</strain>
    </source>
</reference>
<proteinExistence type="predicted"/>